<evidence type="ECO:0000313" key="6">
    <source>
        <dbReference type="Proteomes" id="UP000316614"/>
    </source>
</evidence>
<dbReference type="PROSITE" id="PS00101">
    <property type="entry name" value="HEXAPEP_TRANSFERASES"/>
    <property type="match status" value="1"/>
</dbReference>
<keyword evidence="3" id="KW-0677">Repeat</keyword>
<keyword evidence="6" id="KW-1185">Reference proteome</keyword>
<organism evidence="5 6">
    <name type="scientific">Echinicola soli</name>
    <dbReference type="NCBI Taxonomy" id="2591634"/>
    <lineage>
        <taxon>Bacteria</taxon>
        <taxon>Pseudomonadati</taxon>
        <taxon>Bacteroidota</taxon>
        <taxon>Cytophagia</taxon>
        <taxon>Cytophagales</taxon>
        <taxon>Cyclobacteriaceae</taxon>
        <taxon>Echinicola</taxon>
    </lineage>
</organism>
<dbReference type="GO" id="GO:0016746">
    <property type="term" value="F:acyltransferase activity"/>
    <property type="evidence" value="ECO:0007669"/>
    <property type="project" value="UniProtKB-KW"/>
</dbReference>
<evidence type="ECO:0000256" key="4">
    <source>
        <dbReference type="ARBA" id="ARBA00023315"/>
    </source>
</evidence>
<accession>A0A514CJW0</accession>
<dbReference type="SUPFAM" id="SSF51161">
    <property type="entry name" value="Trimeric LpxA-like enzymes"/>
    <property type="match status" value="1"/>
</dbReference>
<comment type="similarity">
    <text evidence="1">Belongs to the transferase hexapeptide repeat family.</text>
</comment>
<dbReference type="Proteomes" id="UP000316614">
    <property type="component" value="Chromosome"/>
</dbReference>
<reference evidence="5 6" key="1">
    <citation type="submission" date="2019-06" db="EMBL/GenBank/DDBJ databases">
        <title>Echinicola alkalisoli sp. nov. isolated from saline soil.</title>
        <authorList>
            <person name="Sun J.-Q."/>
            <person name="Xu L."/>
        </authorList>
    </citation>
    <scope>NUCLEOTIDE SEQUENCE [LARGE SCALE GENOMIC DNA]</scope>
    <source>
        <strain evidence="5 6">LN3S3</strain>
    </source>
</reference>
<dbReference type="InterPro" id="IPR001451">
    <property type="entry name" value="Hexapep"/>
</dbReference>
<dbReference type="Gene3D" id="2.160.10.10">
    <property type="entry name" value="Hexapeptide repeat proteins"/>
    <property type="match status" value="1"/>
</dbReference>
<gene>
    <name evidence="5" type="ORF">FKX85_14010</name>
</gene>
<dbReference type="InterPro" id="IPR045304">
    <property type="entry name" value="LbH_SAT"/>
</dbReference>
<evidence type="ECO:0000256" key="1">
    <source>
        <dbReference type="ARBA" id="ARBA00007274"/>
    </source>
</evidence>
<dbReference type="InterPro" id="IPR011004">
    <property type="entry name" value="Trimer_LpxA-like_sf"/>
</dbReference>
<dbReference type="EMBL" id="CP041253">
    <property type="protein sequence ID" value="QDH80086.1"/>
    <property type="molecule type" value="Genomic_DNA"/>
</dbReference>
<dbReference type="AlphaFoldDB" id="A0A514CJW0"/>
<proteinExistence type="inferred from homology"/>
<sequence>MDLIKSKKDLNRFIGIERAKLNIKRPFIMWITYSEGYRVYRFFKNLRYLEYYLNKKKKPWDYVPLAWRYWNHRRMKLKYSFYIHPNTLGEGFHLVHSGFVRIAVFAKIGKNCTVLPRVLIGKKKPGIGNPEVVIGDNCYIGTSVTILGPVKIGNNVTIAAGSVVTHDVPDNCIIGGVPAKILRSKNHSSPVSPAI</sequence>
<keyword evidence="2 5" id="KW-0808">Transferase</keyword>
<dbReference type="InterPro" id="IPR018357">
    <property type="entry name" value="Hexapep_transf_CS"/>
</dbReference>
<evidence type="ECO:0000256" key="3">
    <source>
        <dbReference type="ARBA" id="ARBA00022737"/>
    </source>
</evidence>
<dbReference type="CDD" id="cd03354">
    <property type="entry name" value="LbH_SAT"/>
    <property type="match status" value="1"/>
</dbReference>
<dbReference type="Pfam" id="PF00132">
    <property type="entry name" value="Hexapep"/>
    <property type="match status" value="1"/>
</dbReference>
<name>A0A514CJW0_9BACT</name>
<protein>
    <submittedName>
        <fullName evidence="5">Serine acetyltransferase</fullName>
    </submittedName>
</protein>
<dbReference type="KEGG" id="echi:FKX85_14010"/>
<dbReference type="PANTHER" id="PTHR42811">
    <property type="entry name" value="SERINE ACETYLTRANSFERASE"/>
    <property type="match status" value="1"/>
</dbReference>
<dbReference type="RefSeq" id="WP_141615323.1">
    <property type="nucleotide sequence ID" value="NZ_CP041253.1"/>
</dbReference>
<keyword evidence="4" id="KW-0012">Acyltransferase</keyword>
<evidence type="ECO:0000313" key="5">
    <source>
        <dbReference type="EMBL" id="QDH80086.1"/>
    </source>
</evidence>
<dbReference type="OrthoDB" id="9812571at2"/>
<evidence type="ECO:0000256" key="2">
    <source>
        <dbReference type="ARBA" id="ARBA00022679"/>
    </source>
</evidence>